<dbReference type="EMBL" id="JAGRRH010000017">
    <property type="protein sequence ID" value="KAG7352809.1"/>
    <property type="molecule type" value="Genomic_DNA"/>
</dbReference>
<protein>
    <submittedName>
        <fullName evidence="3">Uncharacterized protein</fullName>
    </submittedName>
</protein>
<comment type="caution">
    <text evidence="3">The sequence shown here is derived from an EMBL/GenBank/DDBJ whole genome shotgun (WGS) entry which is preliminary data.</text>
</comment>
<sequence length="550" mass="61203">MSTKDYQQQRFRARGTDSGTNHGVSAPYSEPPSLSVNASADKTPPRVVTPMAYSPSPYKKDNVESDLATALSPEFFHKPTATNGNTSYISPLKPKEPNLRYSLSKGLEKAASMSSIPKDPKPFNSLRPSGEGTGLRNKSVNGSICKYDPNSYKIFILLLSVSRKTFELIQLLYQPNDTTVGNILEMIPENATEAALGNQVYVGLCRPKTKEEILDKDLLASESHSGVVSAKISLGEILVAIPEGYTGADVAVLAKQILANPKIIKLLKRADPLAPKKSRRSSKRHRSSRRSRSKEHVEVMEKFDEEDEIKLEQERKMKEAMAHAAQEAAAANARIPGGGSKPVSLARAMSITSLEDKSVESSLQESLDDSYSSWSKSFDASFASSVCSGVSKRQMRRRERQVRRSRILKRAAAMAFVIMLALYFLDPRGYAQPDKDKNETIIESPMGMTGVFQCLFLLLMLYKIERFIRSSNNPEVRAQGGQKHRCPFLLAANSAAKKLKMRYSRKLKKPIVQESFGEDEQSLSRKLRNFSLKANHMHSYRHDGDAVSFR</sequence>
<feature type="compositionally biased region" description="Basic residues" evidence="1">
    <location>
        <begin position="276"/>
        <end position="293"/>
    </location>
</feature>
<evidence type="ECO:0000313" key="3">
    <source>
        <dbReference type="EMBL" id="KAG7352809.1"/>
    </source>
</evidence>
<accession>A0A9K3L0D8</accession>
<keyword evidence="2" id="KW-0472">Membrane</keyword>
<dbReference type="Proteomes" id="UP000693970">
    <property type="component" value="Unassembled WGS sequence"/>
</dbReference>
<dbReference type="AlphaFoldDB" id="A0A9K3L0D8"/>
<reference evidence="3" key="2">
    <citation type="submission" date="2021-04" db="EMBL/GenBank/DDBJ databases">
        <authorList>
            <person name="Podell S."/>
        </authorList>
    </citation>
    <scope>NUCLEOTIDE SEQUENCE</scope>
    <source>
        <strain evidence="3">Hildebrandi</strain>
    </source>
</reference>
<evidence type="ECO:0000256" key="1">
    <source>
        <dbReference type="SAM" id="MobiDB-lite"/>
    </source>
</evidence>
<feature type="compositionally biased region" description="Polar residues" evidence="1">
    <location>
        <begin position="1"/>
        <end position="10"/>
    </location>
</feature>
<name>A0A9K3L0D8_9STRA</name>
<dbReference type="OrthoDB" id="49514at2759"/>
<feature type="transmembrane region" description="Helical" evidence="2">
    <location>
        <begin position="445"/>
        <end position="462"/>
    </location>
</feature>
<keyword evidence="2" id="KW-0812">Transmembrane</keyword>
<feature type="transmembrane region" description="Helical" evidence="2">
    <location>
        <begin position="407"/>
        <end position="425"/>
    </location>
</feature>
<feature type="region of interest" description="Disordered" evidence="1">
    <location>
        <begin position="1"/>
        <end position="59"/>
    </location>
</feature>
<reference evidence="3" key="1">
    <citation type="journal article" date="2021" name="Sci. Rep.">
        <title>Diploid genomic architecture of Nitzschia inconspicua, an elite biomass production diatom.</title>
        <authorList>
            <person name="Oliver A."/>
            <person name="Podell S."/>
            <person name="Pinowska A."/>
            <person name="Traller J.C."/>
            <person name="Smith S.R."/>
            <person name="McClure R."/>
            <person name="Beliaev A."/>
            <person name="Bohutskyi P."/>
            <person name="Hill E.A."/>
            <person name="Rabines A."/>
            <person name="Zheng H."/>
            <person name="Allen L.Z."/>
            <person name="Kuo A."/>
            <person name="Grigoriev I.V."/>
            <person name="Allen A.E."/>
            <person name="Hazlebeck D."/>
            <person name="Allen E.E."/>
        </authorList>
    </citation>
    <scope>NUCLEOTIDE SEQUENCE</scope>
    <source>
        <strain evidence="3">Hildebrandi</strain>
    </source>
</reference>
<evidence type="ECO:0000256" key="2">
    <source>
        <dbReference type="SAM" id="Phobius"/>
    </source>
</evidence>
<gene>
    <name evidence="3" type="ORF">IV203_008857</name>
</gene>
<keyword evidence="2" id="KW-1133">Transmembrane helix</keyword>
<keyword evidence="4" id="KW-1185">Reference proteome</keyword>
<feature type="region of interest" description="Disordered" evidence="1">
    <location>
        <begin position="274"/>
        <end position="301"/>
    </location>
</feature>
<evidence type="ECO:0000313" key="4">
    <source>
        <dbReference type="Proteomes" id="UP000693970"/>
    </source>
</evidence>
<feature type="region of interest" description="Disordered" evidence="1">
    <location>
        <begin position="112"/>
        <end position="134"/>
    </location>
</feature>
<organism evidence="3 4">
    <name type="scientific">Nitzschia inconspicua</name>
    <dbReference type="NCBI Taxonomy" id="303405"/>
    <lineage>
        <taxon>Eukaryota</taxon>
        <taxon>Sar</taxon>
        <taxon>Stramenopiles</taxon>
        <taxon>Ochrophyta</taxon>
        <taxon>Bacillariophyta</taxon>
        <taxon>Bacillariophyceae</taxon>
        <taxon>Bacillariophycidae</taxon>
        <taxon>Bacillariales</taxon>
        <taxon>Bacillariaceae</taxon>
        <taxon>Nitzschia</taxon>
    </lineage>
</organism>
<proteinExistence type="predicted"/>